<dbReference type="Proteomes" id="UP001157355">
    <property type="component" value="Unassembled WGS sequence"/>
</dbReference>
<dbReference type="EMBL" id="BSPP01000010">
    <property type="protein sequence ID" value="GLS87810.1"/>
    <property type="molecule type" value="Genomic_DNA"/>
</dbReference>
<gene>
    <name evidence="1" type="ORF">GCM10010873_27840</name>
</gene>
<evidence type="ECO:0000313" key="1">
    <source>
        <dbReference type="EMBL" id="GLS87810.1"/>
    </source>
</evidence>
<proteinExistence type="predicted"/>
<reference evidence="1 2" key="1">
    <citation type="journal article" date="2014" name="Int. J. Syst. Evol. Microbiol.">
        <title>Complete genome sequence of Corynebacterium casei LMG S-19264T (=DSM 44701T), isolated from a smear-ripened cheese.</title>
        <authorList>
            <consortium name="US DOE Joint Genome Institute (JGI-PGF)"/>
            <person name="Walter F."/>
            <person name="Albersmeier A."/>
            <person name="Kalinowski J."/>
            <person name="Ruckert C."/>
        </authorList>
    </citation>
    <scope>NUCLEOTIDE SEQUENCE [LARGE SCALE GENOMIC DNA]</scope>
    <source>
        <strain evidence="1 2">NBRC 111766</strain>
    </source>
</reference>
<evidence type="ECO:0000313" key="2">
    <source>
        <dbReference type="Proteomes" id="UP001157355"/>
    </source>
</evidence>
<accession>A0AA37TYB2</accession>
<name>A0AA37TYB2_9RHOB</name>
<organism evidence="1 2">
    <name type="scientific">Cypionkella aquatica</name>
    <dbReference type="NCBI Taxonomy" id="1756042"/>
    <lineage>
        <taxon>Bacteria</taxon>
        <taxon>Pseudomonadati</taxon>
        <taxon>Pseudomonadota</taxon>
        <taxon>Alphaproteobacteria</taxon>
        <taxon>Rhodobacterales</taxon>
        <taxon>Paracoccaceae</taxon>
        <taxon>Cypionkella</taxon>
    </lineage>
</organism>
<dbReference type="RefSeq" id="WP_284325979.1">
    <property type="nucleotide sequence ID" value="NZ_BSPP01000010.1"/>
</dbReference>
<dbReference type="AlphaFoldDB" id="A0AA37TYB2"/>
<keyword evidence="2" id="KW-1185">Reference proteome</keyword>
<sequence length="230" mass="24805">MTTVLMLGSAPMAVQAAGWPRCFDTVLAINNAWRVRPDWDYSIYPWDFDAARVPVAGAGQVLVTEADFVPAQNAYGGFVYAGATMAYTAAYWALATLKPRVLAVFGCDMHYPAGQTHFYGTGTPDPLRADITLRSLEAKSVRLMVLAAAQGCAVVNLSQGVSRLLCPRAALAEFGDAQPLTFDPGRVQAAQAREAELGYFAPSGRYWEDLSAYDVAEIDALDALWLACLP</sequence>
<comment type="caution">
    <text evidence="1">The sequence shown here is derived from an EMBL/GenBank/DDBJ whole genome shotgun (WGS) entry which is preliminary data.</text>
</comment>
<protein>
    <submittedName>
        <fullName evidence="1">Uncharacterized protein</fullName>
    </submittedName>
</protein>